<dbReference type="InterPro" id="IPR022214">
    <property type="entry name" value="MZT1"/>
</dbReference>
<dbReference type="RefSeq" id="XP_016979136.2">
    <property type="nucleotide sequence ID" value="XM_017123647.2"/>
</dbReference>
<reference evidence="1" key="2">
    <citation type="submission" date="2025-05" db="UniProtKB">
        <authorList>
            <consortium name="EnsemblMetazoa"/>
        </authorList>
    </citation>
    <scope>IDENTIFICATION</scope>
</reference>
<evidence type="ECO:0008006" key="3">
    <source>
        <dbReference type="Google" id="ProtNLM"/>
    </source>
</evidence>
<accession>A0ABM5HEE9</accession>
<proteinExistence type="predicted"/>
<name>A0ABM5HEE9_DRORH</name>
<dbReference type="Proteomes" id="UP001652680">
    <property type="component" value="Unassembled WGS sequence"/>
</dbReference>
<reference evidence="2" key="1">
    <citation type="journal article" date="2021" name="Elife">
        <title>Highly contiguous assemblies of 101 drosophilid genomes.</title>
        <authorList>
            <person name="Kim B.Y."/>
            <person name="Wang J.R."/>
            <person name="Miller D.E."/>
            <person name="Barmina O."/>
            <person name="Delaney E."/>
            <person name="Thompson A."/>
            <person name="Comeault A.A."/>
            <person name="Peede D."/>
            <person name="D'Agostino E.R."/>
            <person name="Pelaez J."/>
            <person name="Aguilar J.M."/>
            <person name="Haji D."/>
            <person name="Matsunaga T."/>
            <person name="Armstrong E.E."/>
            <person name="Zych M."/>
            <person name="Ogawa Y."/>
            <person name="Stamenkovic-Radak M."/>
            <person name="Jelic M."/>
            <person name="Veselinovic M.S."/>
            <person name="Tanaskovic M."/>
            <person name="Eric P."/>
            <person name="Gao J.J."/>
            <person name="Katoh T.K."/>
            <person name="Toda M.J."/>
            <person name="Watabe H."/>
            <person name="Watada M."/>
            <person name="Davis J.S."/>
            <person name="Moyle L.C."/>
            <person name="Manoli G."/>
            <person name="Bertolini E."/>
            <person name="Kostal V."/>
            <person name="Hawley R.S."/>
            <person name="Takahashi A."/>
            <person name="Jones C.D."/>
            <person name="Price D.K."/>
            <person name="Whiteman N."/>
            <person name="Kopp A."/>
            <person name="Matute D.R."/>
            <person name="Petrov D.A."/>
        </authorList>
    </citation>
    <scope>NUCLEOTIDE SEQUENCE [LARGE SCALE GENOMIC DNA]</scope>
</reference>
<organism evidence="1 2">
    <name type="scientific">Drosophila rhopaloa</name>
    <name type="common">Fruit fly</name>
    <dbReference type="NCBI Taxonomy" id="1041015"/>
    <lineage>
        <taxon>Eukaryota</taxon>
        <taxon>Metazoa</taxon>
        <taxon>Ecdysozoa</taxon>
        <taxon>Arthropoda</taxon>
        <taxon>Hexapoda</taxon>
        <taxon>Insecta</taxon>
        <taxon>Pterygota</taxon>
        <taxon>Neoptera</taxon>
        <taxon>Endopterygota</taxon>
        <taxon>Diptera</taxon>
        <taxon>Brachycera</taxon>
        <taxon>Muscomorpha</taxon>
        <taxon>Ephydroidea</taxon>
        <taxon>Drosophilidae</taxon>
        <taxon>Drosophila</taxon>
        <taxon>Sophophora</taxon>
    </lineage>
</organism>
<protein>
    <recommendedName>
        <fullName evidence="3">Mitotic-spindle organizing protein 1</fullName>
    </recommendedName>
</protein>
<dbReference type="Pfam" id="PF12554">
    <property type="entry name" value="MOZART1"/>
    <property type="match status" value="1"/>
</dbReference>
<dbReference type="EnsemblMetazoa" id="XM_017123647.2">
    <property type="protein sequence ID" value="XP_016979136.2"/>
    <property type="gene ID" value="LOC108044591"/>
</dbReference>
<dbReference type="GeneID" id="108044591"/>
<sequence>MSQGTEPDEDPGLKPMAQTTTGSFLCLHTSPPLHIALHGMSALIHTRLSKTAFDLCLELLEAGVNAQELAKVVLHVLDVKEKSQAPKEVTTS</sequence>
<evidence type="ECO:0000313" key="1">
    <source>
        <dbReference type="EnsemblMetazoa" id="XP_016979136.2"/>
    </source>
</evidence>
<evidence type="ECO:0000313" key="2">
    <source>
        <dbReference type="Proteomes" id="UP001652680"/>
    </source>
</evidence>
<keyword evidence="2" id="KW-1185">Reference proteome</keyword>